<feature type="compositionally biased region" description="Low complexity" evidence="1">
    <location>
        <begin position="57"/>
        <end position="72"/>
    </location>
</feature>
<comment type="caution">
    <text evidence="2">The sequence shown here is derived from an EMBL/GenBank/DDBJ whole genome shotgun (WGS) entry which is preliminary data.</text>
</comment>
<dbReference type="PANTHER" id="PTHR28061:SF1">
    <property type="entry name" value="INO80 COMPLEX SUBUNIT 4"/>
    <property type="match status" value="1"/>
</dbReference>
<dbReference type="OrthoDB" id="4093188at2759"/>
<evidence type="ECO:0000313" key="2">
    <source>
        <dbReference type="EMBL" id="KSA01249.1"/>
    </source>
</evidence>
<feature type="compositionally biased region" description="Polar residues" evidence="1">
    <location>
        <begin position="166"/>
        <end position="180"/>
    </location>
</feature>
<dbReference type="RefSeq" id="XP_015467351.1">
    <property type="nucleotide sequence ID" value="XM_015611837.1"/>
</dbReference>
<dbReference type="GeneID" id="26840017"/>
<dbReference type="Pfam" id="PF08193">
    <property type="entry name" value="INO80_Ies4"/>
    <property type="match status" value="1"/>
</dbReference>
<dbReference type="GO" id="GO:0006338">
    <property type="term" value="P:chromatin remodeling"/>
    <property type="evidence" value="ECO:0007669"/>
    <property type="project" value="InterPro"/>
</dbReference>
<dbReference type="Proteomes" id="UP000054251">
    <property type="component" value="Unassembled WGS sequence"/>
</dbReference>
<dbReference type="AlphaFoldDB" id="A0A0V1PYD8"/>
<gene>
    <name evidence="2" type="ORF">AC631_03008</name>
</gene>
<dbReference type="EMBL" id="LMYN01000059">
    <property type="protein sequence ID" value="KSA01249.1"/>
    <property type="molecule type" value="Genomic_DNA"/>
</dbReference>
<sequence>MAQPRRHWVKLKAPSSFLQTLPHFPTPISKTRQKKITAEEKKTAGGGTSPAPKKVTKNTSKTVSKVSSPAPSNNQEVSNVNNFKINSGLKELSTSGLTMNSINSEHYLLDKSGNPTKKWIKKPTQFKTFSGFKIKYVTWRQKDIGKEPKNAAPHPPVIASVKENENTPGSSTAPLSASETPETKVEA</sequence>
<feature type="region of interest" description="Disordered" evidence="1">
    <location>
        <begin position="20"/>
        <end position="78"/>
    </location>
</feature>
<protein>
    <submittedName>
        <fullName evidence="2">Uncharacterized protein</fullName>
    </submittedName>
</protein>
<organism evidence="2 3">
    <name type="scientific">Debaryomyces fabryi</name>
    <dbReference type="NCBI Taxonomy" id="58627"/>
    <lineage>
        <taxon>Eukaryota</taxon>
        <taxon>Fungi</taxon>
        <taxon>Dikarya</taxon>
        <taxon>Ascomycota</taxon>
        <taxon>Saccharomycotina</taxon>
        <taxon>Pichiomycetes</taxon>
        <taxon>Debaryomycetaceae</taxon>
        <taxon>Debaryomyces</taxon>
    </lineage>
</organism>
<reference evidence="2 3" key="1">
    <citation type="submission" date="2015-11" db="EMBL/GenBank/DDBJ databases">
        <title>The genome of Debaryomyces fabryi.</title>
        <authorList>
            <person name="Tafer H."/>
            <person name="Lopandic K."/>
        </authorList>
    </citation>
    <scope>NUCLEOTIDE SEQUENCE [LARGE SCALE GENOMIC DNA]</scope>
    <source>
        <strain evidence="2 3">CBS 789</strain>
    </source>
</reference>
<accession>A0A0V1PYD8</accession>
<proteinExistence type="predicted"/>
<dbReference type="GO" id="GO:0031011">
    <property type="term" value="C:Ino80 complex"/>
    <property type="evidence" value="ECO:0007669"/>
    <property type="project" value="InterPro"/>
</dbReference>
<feature type="region of interest" description="Disordered" evidence="1">
    <location>
        <begin position="145"/>
        <end position="187"/>
    </location>
</feature>
<evidence type="ECO:0000256" key="1">
    <source>
        <dbReference type="SAM" id="MobiDB-lite"/>
    </source>
</evidence>
<name>A0A0V1PYD8_9ASCO</name>
<dbReference type="PANTHER" id="PTHR28061">
    <property type="entry name" value="INO EIGHTY SUBUNIT 4"/>
    <property type="match status" value="1"/>
</dbReference>
<keyword evidence="3" id="KW-1185">Reference proteome</keyword>
<evidence type="ECO:0000313" key="3">
    <source>
        <dbReference type="Proteomes" id="UP000054251"/>
    </source>
</evidence>
<dbReference type="InterPro" id="IPR013175">
    <property type="entry name" value="INO80_su_Ies4"/>
</dbReference>